<dbReference type="PANTHER" id="PTHR33204">
    <property type="entry name" value="TRANSCRIPTIONAL REGULATOR, MARR FAMILY"/>
    <property type="match status" value="1"/>
</dbReference>
<keyword evidence="1" id="KW-0805">Transcription regulation</keyword>
<keyword evidence="6" id="KW-1185">Reference proteome</keyword>
<dbReference type="Gene3D" id="1.10.10.10">
    <property type="entry name" value="Winged helix-like DNA-binding domain superfamily/Winged helix DNA-binding domain"/>
    <property type="match status" value="1"/>
</dbReference>
<evidence type="ECO:0000256" key="2">
    <source>
        <dbReference type="ARBA" id="ARBA00023125"/>
    </source>
</evidence>
<dbReference type="InterPro" id="IPR036390">
    <property type="entry name" value="WH_DNA-bd_sf"/>
</dbReference>
<keyword evidence="3" id="KW-0804">Transcription</keyword>
<dbReference type="EMBL" id="BNJK01000001">
    <property type="protein sequence ID" value="GHO92017.1"/>
    <property type="molecule type" value="Genomic_DNA"/>
</dbReference>
<evidence type="ECO:0000256" key="3">
    <source>
        <dbReference type="ARBA" id="ARBA00023163"/>
    </source>
</evidence>
<evidence type="ECO:0000313" key="6">
    <source>
        <dbReference type="Proteomes" id="UP000597444"/>
    </source>
</evidence>
<keyword evidence="2" id="KW-0238">DNA-binding</keyword>
<accession>A0A8J3MZL0</accession>
<name>A0A8J3MZL0_9CHLR</name>
<dbReference type="RefSeq" id="WP_220202880.1">
    <property type="nucleotide sequence ID" value="NZ_BNJK01000001.1"/>
</dbReference>
<dbReference type="AlphaFoldDB" id="A0A8J3MZL0"/>
<proteinExistence type="predicted"/>
<dbReference type="SUPFAM" id="SSF46785">
    <property type="entry name" value="Winged helix' DNA-binding domain"/>
    <property type="match status" value="1"/>
</dbReference>
<dbReference type="Pfam" id="PF01638">
    <property type="entry name" value="HxlR"/>
    <property type="match status" value="1"/>
</dbReference>
<dbReference type="InterPro" id="IPR002577">
    <property type="entry name" value="HTH_HxlR"/>
</dbReference>
<feature type="domain" description="HTH hxlR-type" evidence="4">
    <location>
        <begin position="7"/>
        <end position="110"/>
    </location>
</feature>
<organism evidence="5 6">
    <name type="scientific">Reticulibacter mediterranei</name>
    <dbReference type="NCBI Taxonomy" id="2778369"/>
    <lineage>
        <taxon>Bacteria</taxon>
        <taxon>Bacillati</taxon>
        <taxon>Chloroflexota</taxon>
        <taxon>Ktedonobacteria</taxon>
        <taxon>Ktedonobacterales</taxon>
        <taxon>Reticulibacteraceae</taxon>
        <taxon>Reticulibacter</taxon>
    </lineage>
</organism>
<evidence type="ECO:0000259" key="4">
    <source>
        <dbReference type="PROSITE" id="PS51118"/>
    </source>
</evidence>
<dbReference type="InterPro" id="IPR036388">
    <property type="entry name" value="WH-like_DNA-bd_sf"/>
</dbReference>
<evidence type="ECO:0000256" key="1">
    <source>
        <dbReference type="ARBA" id="ARBA00023015"/>
    </source>
</evidence>
<dbReference type="PROSITE" id="PS51118">
    <property type="entry name" value="HTH_HXLR"/>
    <property type="match status" value="1"/>
</dbReference>
<protein>
    <submittedName>
        <fullName evidence="5">HxlR family transcriptional regulator</fullName>
    </submittedName>
</protein>
<evidence type="ECO:0000313" key="5">
    <source>
        <dbReference type="EMBL" id="GHO92017.1"/>
    </source>
</evidence>
<sequence length="114" mass="13025">MTSSPQEPAANTISCEVMQILSSKWAFLIITFLDERPLRFRQLQRKAAIITTQSLTNSLRHLEQIGVVKRKVIPTVPITVEYSLTEKGKDFHLSVKEMAKWEVKWGKGRPVYPG</sequence>
<gene>
    <name evidence="5" type="ORF">KSF_020650</name>
</gene>
<reference evidence="5" key="1">
    <citation type="submission" date="2020-10" db="EMBL/GenBank/DDBJ databases">
        <title>Taxonomic study of unclassified bacteria belonging to the class Ktedonobacteria.</title>
        <authorList>
            <person name="Yabe S."/>
            <person name="Wang C.M."/>
            <person name="Zheng Y."/>
            <person name="Sakai Y."/>
            <person name="Cavaletti L."/>
            <person name="Monciardini P."/>
            <person name="Donadio S."/>
        </authorList>
    </citation>
    <scope>NUCLEOTIDE SEQUENCE</scope>
    <source>
        <strain evidence="5">ID150040</strain>
    </source>
</reference>
<dbReference type="PANTHER" id="PTHR33204:SF18">
    <property type="entry name" value="TRANSCRIPTIONAL REGULATORY PROTEIN"/>
    <property type="match status" value="1"/>
</dbReference>
<comment type="caution">
    <text evidence="5">The sequence shown here is derived from an EMBL/GenBank/DDBJ whole genome shotgun (WGS) entry which is preliminary data.</text>
</comment>
<dbReference type="GO" id="GO:0003677">
    <property type="term" value="F:DNA binding"/>
    <property type="evidence" value="ECO:0007669"/>
    <property type="project" value="UniProtKB-KW"/>
</dbReference>
<dbReference type="Proteomes" id="UP000597444">
    <property type="component" value="Unassembled WGS sequence"/>
</dbReference>